<protein>
    <submittedName>
        <fullName evidence="2">PAB-dependent poly(A)-specific ribonuclease subunit PAN2</fullName>
    </submittedName>
</protein>
<feature type="region of interest" description="Disordered" evidence="1">
    <location>
        <begin position="1"/>
        <end position="25"/>
    </location>
</feature>
<accession>A0A8H3ME88</accession>
<dbReference type="EMBL" id="BLAL01000315">
    <property type="protein sequence ID" value="GET02871.1"/>
    <property type="molecule type" value="Genomic_DNA"/>
</dbReference>
<reference evidence="2" key="1">
    <citation type="submission" date="2019-10" db="EMBL/GenBank/DDBJ databases">
        <title>Conservation and host-specific expression of non-tandemly repeated heterogenous ribosome RNA gene in arbuscular mycorrhizal fungi.</title>
        <authorList>
            <person name="Maeda T."/>
            <person name="Kobayashi Y."/>
            <person name="Nakagawa T."/>
            <person name="Ezawa T."/>
            <person name="Yamaguchi K."/>
            <person name="Bino T."/>
            <person name="Nishimoto Y."/>
            <person name="Shigenobu S."/>
            <person name="Kawaguchi M."/>
        </authorList>
    </citation>
    <scope>NUCLEOTIDE SEQUENCE</scope>
    <source>
        <strain evidence="2">HR1</strain>
    </source>
</reference>
<dbReference type="AlphaFoldDB" id="A0A8H3ME88"/>
<evidence type="ECO:0000256" key="1">
    <source>
        <dbReference type="SAM" id="MobiDB-lite"/>
    </source>
</evidence>
<organism evidence="2 3">
    <name type="scientific">Rhizophagus clarus</name>
    <dbReference type="NCBI Taxonomy" id="94130"/>
    <lineage>
        <taxon>Eukaryota</taxon>
        <taxon>Fungi</taxon>
        <taxon>Fungi incertae sedis</taxon>
        <taxon>Mucoromycota</taxon>
        <taxon>Glomeromycotina</taxon>
        <taxon>Glomeromycetes</taxon>
        <taxon>Glomerales</taxon>
        <taxon>Glomeraceae</taxon>
        <taxon>Rhizophagus</taxon>
    </lineage>
</organism>
<evidence type="ECO:0000313" key="3">
    <source>
        <dbReference type="Proteomes" id="UP000615446"/>
    </source>
</evidence>
<evidence type="ECO:0000313" key="2">
    <source>
        <dbReference type="EMBL" id="GET02871.1"/>
    </source>
</evidence>
<comment type="caution">
    <text evidence="2">The sequence shown here is derived from an EMBL/GenBank/DDBJ whole genome shotgun (WGS) entry which is preliminary data.</text>
</comment>
<dbReference type="Proteomes" id="UP000615446">
    <property type="component" value="Unassembled WGS sequence"/>
</dbReference>
<sequence>MVGRWIKQSSSWEEKNKKKKRAGTPGRKAFYPEAEKFLYNWIIEQRKKGFAVNYISMRLQMCKILKEPVIQVLYLAGERRTKISQKLPEDIKQKLDEF</sequence>
<name>A0A8H3ME88_9GLOM</name>
<gene>
    <name evidence="2" type="ORF">RCL2_002923700</name>
</gene>
<proteinExistence type="predicted"/>